<protein>
    <submittedName>
        <fullName evidence="2">Transcriptional regulator</fullName>
    </submittedName>
</protein>
<dbReference type="AlphaFoldDB" id="I1XF30"/>
<dbReference type="PANTHER" id="PTHR43479:SF11">
    <property type="entry name" value="ACREF_ENVCD OPERON REPRESSOR-RELATED"/>
    <property type="match status" value="1"/>
</dbReference>
<sequence>MSPAKSTADKREAIFCASLKLLANYGFHGFSIKQLAEEAGVATGTIYLYFKDRDELIRELNTQIIDDFIKATLEGHDPQLPLKQQYRRMCCNLWHFCIDNPCITYSKAQFDHLPPDILRCQRSHAWDGLQPLKDLFEKGRTTEQIKNLSDDILISLSFEPYLFLARQHLVDVIKVDNDALTNIIDASWDAIACSPSQNDDTDRQSNQE</sequence>
<dbReference type="GO" id="GO:0003677">
    <property type="term" value="F:DNA binding"/>
    <property type="evidence" value="ECO:0007669"/>
    <property type="project" value="UniProtKB-UniRule"/>
</dbReference>
<accession>I1XF30</accession>
<dbReference type="Pfam" id="PF00440">
    <property type="entry name" value="TetR_N"/>
    <property type="match status" value="1"/>
</dbReference>
<gene>
    <name evidence="2" type="ordered locus">Q7A_140</name>
</gene>
<dbReference type="PRINTS" id="PR00455">
    <property type="entry name" value="HTHTETR"/>
</dbReference>
<proteinExistence type="predicted"/>
<dbReference type="Proteomes" id="UP000009144">
    <property type="component" value="Chromosome"/>
</dbReference>
<dbReference type="eggNOG" id="COG1309">
    <property type="taxonomic scope" value="Bacteria"/>
</dbReference>
<dbReference type="OrthoDB" id="63332at2"/>
<evidence type="ECO:0000313" key="2">
    <source>
        <dbReference type="EMBL" id="AFI82999.1"/>
    </source>
</evidence>
<dbReference type="PROSITE" id="PS50977">
    <property type="entry name" value="HTH_TETR_2"/>
    <property type="match status" value="1"/>
</dbReference>
<reference evidence="2 3" key="1">
    <citation type="journal article" date="2012" name="J. Bacteriol.">
        <title>Complete genome sequences of Methylophaga sp. strain JAM1 and Methylophaga sp. strain JAM7.</title>
        <authorList>
            <person name="Villeneuve C."/>
            <person name="Martineau C."/>
            <person name="Mauffrey F."/>
            <person name="Villemur R."/>
        </authorList>
    </citation>
    <scope>NUCLEOTIDE SEQUENCE [LARGE SCALE GENOMIC DNA]</scope>
    <source>
        <strain evidence="2 3">JAM1</strain>
    </source>
</reference>
<organism evidence="2 3">
    <name type="scientific">Methylophaga nitratireducenticrescens</name>
    <dbReference type="NCBI Taxonomy" id="754476"/>
    <lineage>
        <taxon>Bacteria</taxon>
        <taxon>Pseudomonadati</taxon>
        <taxon>Pseudomonadota</taxon>
        <taxon>Gammaproteobacteria</taxon>
        <taxon>Thiotrichales</taxon>
        <taxon>Piscirickettsiaceae</taxon>
        <taxon>Methylophaga</taxon>
    </lineage>
</organism>
<reference evidence="2 3" key="2">
    <citation type="journal article" date="2013" name="Int. J. Syst. Evol. Microbiol.">
        <title>Methylophaga nitratireducenticrescens sp. nov. and Methylophaga frappieri sp. nov., isolated from the biofilm of the methanol-fed denitrification system treating the seawater at the Montreal Biodome.</title>
        <authorList>
            <person name="Villeneuve C."/>
            <person name="Martineau C."/>
            <person name="Mauffrey F."/>
            <person name="Villemur R."/>
        </authorList>
    </citation>
    <scope>NUCLEOTIDE SEQUENCE [LARGE SCALE GENOMIC DNA]</scope>
    <source>
        <strain evidence="2 3">JAM1</strain>
    </source>
</reference>
<keyword evidence="1" id="KW-0238">DNA-binding</keyword>
<dbReference type="InterPro" id="IPR001647">
    <property type="entry name" value="HTH_TetR"/>
</dbReference>
<dbReference type="HOGENOM" id="CLU_069356_12_9_6"/>
<dbReference type="KEGG" id="mej:Q7A_140"/>
<dbReference type="PATRIC" id="fig|754476.3.peg.139"/>
<evidence type="ECO:0000313" key="3">
    <source>
        <dbReference type="Proteomes" id="UP000009144"/>
    </source>
</evidence>
<dbReference type="Gene3D" id="1.10.357.10">
    <property type="entry name" value="Tetracycline Repressor, domain 2"/>
    <property type="match status" value="1"/>
</dbReference>
<dbReference type="EMBL" id="CP003390">
    <property type="protein sequence ID" value="AFI82999.1"/>
    <property type="molecule type" value="Genomic_DNA"/>
</dbReference>
<dbReference type="InterPro" id="IPR009057">
    <property type="entry name" value="Homeodomain-like_sf"/>
</dbReference>
<dbReference type="SUPFAM" id="SSF46689">
    <property type="entry name" value="Homeodomain-like"/>
    <property type="match status" value="1"/>
</dbReference>
<evidence type="ECO:0000256" key="1">
    <source>
        <dbReference type="ARBA" id="ARBA00023125"/>
    </source>
</evidence>
<dbReference type="PANTHER" id="PTHR43479">
    <property type="entry name" value="ACREF/ENVCD OPERON REPRESSOR-RELATED"/>
    <property type="match status" value="1"/>
</dbReference>
<dbReference type="Pfam" id="PF22604">
    <property type="entry name" value="TetR_HI_0893_C"/>
    <property type="match status" value="1"/>
</dbReference>
<dbReference type="InterPro" id="IPR050624">
    <property type="entry name" value="HTH-type_Tx_Regulator"/>
</dbReference>
<dbReference type="RefSeq" id="WP_014705375.1">
    <property type="nucleotide sequence ID" value="NC_017857.3"/>
</dbReference>
<dbReference type="InterPro" id="IPR054422">
    <property type="entry name" value="TetR-like_HI_0893_C"/>
</dbReference>
<name>I1XF30_METNJ</name>
<keyword evidence="3" id="KW-1185">Reference proteome</keyword>
<dbReference type="STRING" id="754476.Q7A_140"/>